<dbReference type="PANTHER" id="PTHR42693">
    <property type="entry name" value="ARYLSULFATASE FAMILY MEMBER"/>
    <property type="match status" value="1"/>
</dbReference>
<dbReference type="SUPFAM" id="SSF54285">
    <property type="entry name" value="MoaD/ThiS"/>
    <property type="match status" value="1"/>
</dbReference>
<dbReference type="GO" id="GO:0004065">
    <property type="term" value="F:arylsulfatase activity"/>
    <property type="evidence" value="ECO:0007669"/>
    <property type="project" value="TreeGrafter"/>
</dbReference>
<evidence type="ECO:0000259" key="2">
    <source>
        <dbReference type="Pfam" id="PF00884"/>
    </source>
</evidence>
<dbReference type="Pfam" id="PF02597">
    <property type="entry name" value="ThiS"/>
    <property type="match status" value="1"/>
</dbReference>
<reference evidence="3" key="1">
    <citation type="submission" date="2018-05" db="EMBL/GenBank/DDBJ databases">
        <authorList>
            <person name="Lanie J.A."/>
            <person name="Ng W.-L."/>
            <person name="Kazmierczak K.M."/>
            <person name="Andrzejewski T.M."/>
            <person name="Davidsen T.M."/>
            <person name="Wayne K.J."/>
            <person name="Tettelin H."/>
            <person name="Glass J.I."/>
            <person name="Rusch D."/>
            <person name="Podicherti R."/>
            <person name="Tsui H.-C.T."/>
            <person name="Winkler M.E."/>
        </authorList>
    </citation>
    <scope>NUCLEOTIDE SEQUENCE</scope>
</reference>
<dbReference type="InterPro" id="IPR016155">
    <property type="entry name" value="Mopterin_synth/thiamin_S_b"/>
</dbReference>
<proteinExistence type="inferred from homology"/>
<dbReference type="InterPro" id="IPR017850">
    <property type="entry name" value="Alkaline_phosphatase_core_sf"/>
</dbReference>
<feature type="non-terminal residue" evidence="3">
    <location>
        <position position="168"/>
    </location>
</feature>
<organism evidence="3">
    <name type="scientific">marine metagenome</name>
    <dbReference type="NCBI Taxonomy" id="408172"/>
    <lineage>
        <taxon>unclassified sequences</taxon>
        <taxon>metagenomes</taxon>
        <taxon>ecological metagenomes</taxon>
    </lineage>
</organism>
<dbReference type="Pfam" id="PF00884">
    <property type="entry name" value="Sulfatase"/>
    <property type="match status" value="1"/>
</dbReference>
<comment type="similarity">
    <text evidence="1">Belongs to the sulfatase family.</text>
</comment>
<dbReference type="InterPro" id="IPR012675">
    <property type="entry name" value="Beta-grasp_dom_sf"/>
</dbReference>
<dbReference type="PANTHER" id="PTHR42693:SF33">
    <property type="entry name" value="ARYLSULFATASE"/>
    <property type="match status" value="1"/>
</dbReference>
<evidence type="ECO:0000256" key="1">
    <source>
        <dbReference type="ARBA" id="ARBA00008779"/>
    </source>
</evidence>
<sequence length="168" mass="18231">MRPLAQGNKRVEVTATTVRQVIEALDVAHPGLKSKLYDAERDALARGMAVTVDGVTSELGLLESLRPQSEVHFLPAIAGGSRPPNILFFFPDQQRHDWTGRNPALPLCTPNVNALAARGTTFTRAWCSSPLCAPSRASVASGRRYDRCGVPDNGANYPLDQPTYFQGL</sequence>
<feature type="domain" description="Sulfatase N-terminal" evidence="2">
    <location>
        <begin position="84"/>
        <end position="151"/>
    </location>
</feature>
<evidence type="ECO:0000313" key="3">
    <source>
        <dbReference type="EMBL" id="SVB39666.1"/>
    </source>
</evidence>
<dbReference type="Gene3D" id="3.10.20.30">
    <property type="match status" value="1"/>
</dbReference>
<accession>A0A382DMH4</accession>
<dbReference type="InterPro" id="IPR000917">
    <property type="entry name" value="Sulfatase_N"/>
</dbReference>
<dbReference type="AlphaFoldDB" id="A0A382DMH4"/>
<dbReference type="SUPFAM" id="SSF53649">
    <property type="entry name" value="Alkaline phosphatase-like"/>
    <property type="match status" value="1"/>
</dbReference>
<dbReference type="InterPro" id="IPR050738">
    <property type="entry name" value="Sulfatase"/>
</dbReference>
<gene>
    <name evidence="3" type="ORF">METZ01_LOCUS192520</name>
</gene>
<dbReference type="Gene3D" id="3.40.720.10">
    <property type="entry name" value="Alkaline Phosphatase, subunit A"/>
    <property type="match status" value="1"/>
</dbReference>
<dbReference type="EMBL" id="UINC01040172">
    <property type="protein sequence ID" value="SVB39666.1"/>
    <property type="molecule type" value="Genomic_DNA"/>
</dbReference>
<protein>
    <recommendedName>
        <fullName evidence="2">Sulfatase N-terminal domain-containing protein</fullName>
    </recommendedName>
</protein>
<name>A0A382DMH4_9ZZZZ</name>
<dbReference type="InterPro" id="IPR003749">
    <property type="entry name" value="ThiS/MoaD-like"/>
</dbReference>